<dbReference type="Gene3D" id="3.10.129.10">
    <property type="entry name" value="Hotdog Thioesterase"/>
    <property type="match status" value="1"/>
</dbReference>
<dbReference type="PIRSF" id="PIRSF018072">
    <property type="entry name" value="UCP018072"/>
    <property type="match status" value="1"/>
</dbReference>
<dbReference type="InterPro" id="IPR016709">
    <property type="entry name" value="HadA-like"/>
</dbReference>
<accession>A0ABM8THS6</accession>
<sequence>MIDKMHIGALISRHSVDVEAGRLRFFAKATGQTDARYTDLAAAEAAGYPDLPVPPTFLFCLEMESPNPRAMIERLNIDIGKVLHGQQHFEYHRMAYAGECLTFETRVADIYDKKGGALEFVVRETRVTDAKGDPVADLRSTIVVRNS</sequence>
<dbReference type="RefSeq" id="WP_211954139.1">
    <property type="nucleotide sequence ID" value="NZ_CAJPVI010000017.1"/>
</dbReference>
<comment type="caution">
    <text evidence="2">The sequence shown here is derived from an EMBL/GenBank/DDBJ whole genome shotgun (WGS) entry which is preliminary data.</text>
</comment>
<evidence type="ECO:0000259" key="1">
    <source>
        <dbReference type="Pfam" id="PF13452"/>
    </source>
</evidence>
<dbReference type="Proteomes" id="UP000672657">
    <property type="component" value="Unassembled WGS sequence"/>
</dbReference>
<dbReference type="EMBL" id="CAJPVI010000017">
    <property type="protein sequence ID" value="CAG2147188.1"/>
    <property type="molecule type" value="Genomic_DNA"/>
</dbReference>
<reference evidence="2 3" key="1">
    <citation type="submission" date="2021-03" db="EMBL/GenBank/DDBJ databases">
        <authorList>
            <person name="Peeters C."/>
        </authorList>
    </citation>
    <scope>NUCLEOTIDE SEQUENCE [LARGE SCALE GENOMIC DNA]</scope>
    <source>
        <strain evidence="2 3">LMG 26411</strain>
    </source>
</reference>
<dbReference type="InterPro" id="IPR029069">
    <property type="entry name" value="HotDog_dom_sf"/>
</dbReference>
<evidence type="ECO:0000313" key="3">
    <source>
        <dbReference type="Proteomes" id="UP000672657"/>
    </source>
</evidence>
<keyword evidence="3" id="KW-1185">Reference proteome</keyword>
<protein>
    <recommendedName>
        <fullName evidence="1">FAS1-like dehydratase domain-containing protein</fullName>
    </recommendedName>
</protein>
<organism evidence="2 3">
    <name type="scientific">Cupriavidus numazuensis</name>
    <dbReference type="NCBI Taxonomy" id="221992"/>
    <lineage>
        <taxon>Bacteria</taxon>
        <taxon>Pseudomonadati</taxon>
        <taxon>Pseudomonadota</taxon>
        <taxon>Betaproteobacteria</taxon>
        <taxon>Burkholderiales</taxon>
        <taxon>Burkholderiaceae</taxon>
        <taxon>Cupriavidus</taxon>
    </lineage>
</organism>
<feature type="domain" description="FAS1-like dehydratase" evidence="1">
    <location>
        <begin position="6"/>
        <end position="137"/>
    </location>
</feature>
<name>A0ABM8THS6_9BURK</name>
<dbReference type="Pfam" id="PF13452">
    <property type="entry name" value="FAS1_DH_region"/>
    <property type="match status" value="1"/>
</dbReference>
<evidence type="ECO:0000313" key="2">
    <source>
        <dbReference type="EMBL" id="CAG2147188.1"/>
    </source>
</evidence>
<gene>
    <name evidence="2" type="ORF">LMG26411_03092</name>
</gene>
<dbReference type="InterPro" id="IPR039569">
    <property type="entry name" value="FAS1-like_DH_region"/>
</dbReference>
<dbReference type="SUPFAM" id="SSF54637">
    <property type="entry name" value="Thioesterase/thiol ester dehydrase-isomerase"/>
    <property type="match status" value="1"/>
</dbReference>
<proteinExistence type="predicted"/>
<dbReference type="CDD" id="cd03441">
    <property type="entry name" value="R_hydratase_like"/>
    <property type="match status" value="1"/>
</dbReference>